<organism evidence="1 2">
    <name type="scientific">Paramuricea clavata</name>
    <name type="common">Red gorgonian</name>
    <name type="synonym">Violescent sea-whip</name>
    <dbReference type="NCBI Taxonomy" id="317549"/>
    <lineage>
        <taxon>Eukaryota</taxon>
        <taxon>Metazoa</taxon>
        <taxon>Cnidaria</taxon>
        <taxon>Anthozoa</taxon>
        <taxon>Octocorallia</taxon>
        <taxon>Malacalcyonacea</taxon>
        <taxon>Plexauridae</taxon>
        <taxon>Paramuricea</taxon>
    </lineage>
</organism>
<name>A0A7D9I910_PARCT</name>
<evidence type="ECO:0000313" key="1">
    <source>
        <dbReference type="EMBL" id="CAB4000492.1"/>
    </source>
</evidence>
<dbReference type="Proteomes" id="UP001152795">
    <property type="component" value="Unassembled WGS sequence"/>
</dbReference>
<dbReference type="AlphaFoldDB" id="A0A7D9I910"/>
<evidence type="ECO:0000313" key="2">
    <source>
        <dbReference type="Proteomes" id="UP001152795"/>
    </source>
</evidence>
<protein>
    <submittedName>
        <fullName evidence="1">Uncharacterized protein</fullName>
    </submittedName>
</protein>
<proteinExistence type="predicted"/>
<gene>
    <name evidence="1" type="ORF">PACLA_8A087927</name>
</gene>
<reference evidence="1" key="1">
    <citation type="submission" date="2020-04" db="EMBL/GenBank/DDBJ databases">
        <authorList>
            <person name="Alioto T."/>
            <person name="Alioto T."/>
            <person name="Gomez Garrido J."/>
        </authorList>
    </citation>
    <scope>NUCLEOTIDE SEQUENCE</scope>
    <source>
        <strain evidence="1">A484AB</strain>
    </source>
</reference>
<dbReference type="EMBL" id="CACRXK020003849">
    <property type="protein sequence ID" value="CAB4000492.1"/>
    <property type="molecule type" value="Genomic_DNA"/>
</dbReference>
<keyword evidence="2" id="KW-1185">Reference proteome</keyword>
<comment type="caution">
    <text evidence="1">The sequence shown here is derived from an EMBL/GenBank/DDBJ whole genome shotgun (WGS) entry which is preliminary data.</text>
</comment>
<sequence>MREFVCRSTFSISLGKSSTRHPKNSTCSPSKRFGSKINQNMVEKNTRQQVERSKFESAGYSGHNNLNVSIAEKAKEDDLHVTSPVQGNKERNNHSSSNWLAQREITFGRDNNASFHNRNGESLV</sequence>
<accession>A0A7D9I910</accession>